<feature type="region of interest" description="Disordered" evidence="4">
    <location>
        <begin position="100"/>
        <end position="119"/>
    </location>
</feature>
<feature type="signal peptide" evidence="2">
    <location>
        <begin position="1"/>
        <end position="22"/>
    </location>
</feature>
<evidence type="ECO:0000256" key="2">
    <source>
        <dbReference type="RuleBase" id="RU362097"/>
    </source>
</evidence>
<dbReference type="Gene3D" id="1.20.1600.10">
    <property type="entry name" value="Outer membrane efflux proteins (OEP)"/>
    <property type="match status" value="1"/>
</dbReference>
<dbReference type="PANTHER" id="PTHR30203">
    <property type="entry name" value="OUTER MEMBRANE CATION EFFLUX PROTEIN"/>
    <property type="match status" value="1"/>
</dbReference>
<proteinExistence type="inferred from homology"/>
<accession>A0AAE4Q3N8</accession>
<dbReference type="GO" id="GO:0015562">
    <property type="term" value="F:efflux transmembrane transporter activity"/>
    <property type="evidence" value="ECO:0007669"/>
    <property type="project" value="InterPro"/>
</dbReference>
<dbReference type="EMBL" id="JASGOQ010000003">
    <property type="protein sequence ID" value="MDV5393238.1"/>
    <property type="molecule type" value="Genomic_DNA"/>
</dbReference>
<name>A0AAE4Q3N8_9GAMM</name>
<comment type="caution">
    <text evidence="5">The sequence shown here is derived from an EMBL/GenBank/DDBJ whole genome shotgun (WGS) entry which is preliminary data.</text>
</comment>
<dbReference type="RefSeq" id="WP_170919401.1">
    <property type="nucleotide sequence ID" value="NZ_AP025014.1"/>
</dbReference>
<evidence type="ECO:0000256" key="4">
    <source>
        <dbReference type="SAM" id="MobiDB-lite"/>
    </source>
</evidence>
<keyword evidence="2" id="KW-0449">Lipoprotein</keyword>
<comment type="similarity">
    <text evidence="1 2">Belongs to the outer membrane factor (OMF) (TC 1.B.17) family.</text>
</comment>
<dbReference type="PANTHER" id="PTHR30203:SF32">
    <property type="entry name" value="CATION EFFLUX SYSTEM PROTEIN CUSC"/>
    <property type="match status" value="1"/>
</dbReference>
<dbReference type="InterPro" id="IPR003423">
    <property type="entry name" value="OMP_efflux"/>
</dbReference>
<dbReference type="AlphaFoldDB" id="A0AAE4Q3N8"/>
<feature type="coiled-coil region" evidence="3">
    <location>
        <begin position="218"/>
        <end position="245"/>
    </location>
</feature>
<dbReference type="Pfam" id="PF02321">
    <property type="entry name" value="OEP"/>
    <property type="match status" value="2"/>
</dbReference>
<evidence type="ECO:0000256" key="3">
    <source>
        <dbReference type="SAM" id="Coils"/>
    </source>
</evidence>
<dbReference type="Proteomes" id="UP001187859">
    <property type="component" value="Unassembled WGS sequence"/>
</dbReference>
<keyword evidence="2" id="KW-0564">Palmitate</keyword>
<dbReference type="GO" id="GO:0009279">
    <property type="term" value="C:cell outer membrane"/>
    <property type="evidence" value="ECO:0007669"/>
    <property type="project" value="UniProtKB-SubCell"/>
</dbReference>
<evidence type="ECO:0000313" key="6">
    <source>
        <dbReference type="Proteomes" id="UP001187859"/>
    </source>
</evidence>
<protein>
    <submittedName>
        <fullName evidence="5">Efflux transporter outer membrane subunit</fullName>
    </submittedName>
</protein>
<dbReference type="PROSITE" id="PS51257">
    <property type="entry name" value="PROKAR_LIPOPROTEIN"/>
    <property type="match status" value="1"/>
</dbReference>
<evidence type="ECO:0000256" key="1">
    <source>
        <dbReference type="ARBA" id="ARBA00007613"/>
    </source>
</evidence>
<feature type="chain" id="PRO_5041765673" evidence="2">
    <location>
        <begin position="23"/>
        <end position="471"/>
    </location>
</feature>
<organism evidence="5 6">
    <name type="scientific">Shewanella xiamenensis</name>
    <dbReference type="NCBI Taxonomy" id="332186"/>
    <lineage>
        <taxon>Bacteria</taxon>
        <taxon>Pseudomonadati</taxon>
        <taxon>Pseudomonadota</taxon>
        <taxon>Gammaproteobacteria</taxon>
        <taxon>Alteromonadales</taxon>
        <taxon>Shewanellaceae</taxon>
        <taxon>Shewanella</taxon>
    </lineage>
</organism>
<keyword evidence="2" id="KW-0472">Membrane</keyword>
<evidence type="ECO:0000313" key="5">
    <source>
        <dbReference type="EMBL" id="MDV5393238.1"/>
    </source>
</evidence>
<keyword evidence="2" id="KW-1134">Transmembrane beta strand</keyword>
<reference evidence="5" key="1">
    <citation type="submission" date="2023-05" db="EMBL/GenBank/DDBJ databases">
        <title>Colonisation of extended spectrum b-lactamase- and carbapenemase-producing bacteria on hospital surfaces from low- and middle-income countries.</title>
        <authorList>
            <person name="Nieto-Rosado M."/>
            <person name="Sands K."/>
            <person name="Iregbu K."/>
            <person name="Zahra R."/>
            <person name="Mazarati J.B."/>
            <person name="Mehtar S."/>
            <person name="Barnards-Group B."/>
            <person name="Walsh T.R."/>
        </authorList>
    </citation>
    <scope>NUCLEOTIDE SEQUENCE</scope>
    <source>
        <strain evidence="5">PP-E493</strain>
    </source>
</reference>
<keyword evidence="2" id="KW-0812">Transmembrane</keyword>
<gene>
    <name evidence="5" type="ORF">QM089_23920</name>
</gene>
<dbReference type="Gene3D" id="2.20.200.10">
    <property type="entry name" value="Outer membrane efflux proteins (OEP)"/>
    <property type="match status" value="1"/>
</dbReference>
<dbReference type="GeneID" id="75186358"/>
<dbReference type="SUPFAM" id="SSF56954">
    <property type="entry name" value="Outer membrane efflux proteins (OEP)"/>
    <property type="match status" value="1"/>
</dbReference>
<keyword evidence="3" id="KW-0175">Coiled coil</keyword>
<comment type="subcellular location">
    <subcellularLocation>
        <location evidence="2">Cell outer membrane</location>
        <topology evidence="2">Lipid-anchor</topology>
    </subcellularLocation>
</comment>
<sequence length="471" mass="51289">MMLYKVPSLIALSVALAGCSLAPDYQKPQAPVASAWQSADTAVTEQAEVHGWEAFVTDAALRELVQTALTNNRSFRQTLLDIESARAQYRIVQSDRLPQLQATGSGNRQQTPASLSPTGVAGVSSNYQVGLSLPEYELDLFARVKNLSDAALEQYLATEAGSRATQIALIAEVIQAFLTYESTQQQAVLANSTSETRAKSLELVTQRRSLGDASALDYQEAYSLLQQANIALEQANRAHQQAQNALVLLLGTSNTTTLLQSTLLAQPNEKRIVQRIAAGTPSLLIAHRPDILASEHRLKARHADIGAARAAFFPRISLTGNFGTASNEMSGLFESGSKAWAFMPQISLPIFTGGRNRANLTLAEVRKDIAIAEYEYQIQSAFREVADALVASSSLQREENAQAELASSANKTLQLAEARYRAGVDSNLRYLDAQRQHFSAQQNLITVSTQHQLALVDLFRALGGNWYTKTH</sequence>
<dbReference type="NCBIfam" id="TIGR01845">
    <property type="entry name" value="outer_NodT"/>
    <property type="match status" value="1"/>
</dbReference>
<dbReference type="InterPro" id="IPR010131">
    <property type="entry name" value="MdtP/NodT-like"/>
</dbReference>
<keyword evidence="2" id="KW-0732">Signal</keyword>